<keyword evidence="2" id="KW-1185">Reference proteome</keyword>
<dbReference type="AlphaFoldDB" id="A0A2N3V5D1"/>
<accession>A0A2N3V5D1</accession>
<sequence length="87" mass="9637">MRILLLNRACSCYQRVCMTSRVSGCASRLAGMSSAKVLIASTKIRNLSGESELPATPTGEQTIEHLLRNTADRTDLTGHQLRLRHIR</sequence>
<comment type="caution">
    <text evidence="1">The sequence shown here is derived from an EMBL/GenBank/DDBJ whole genome shotgun (WGS) entry which is preliminary data.</text>
</comment>
<organism evidence="1 2">
    <name type="scientific">Nocardia fluminea</name>
    <dbReference type="NCBI Taxonomy" id="134984"/>
    <lineage>
        <taxon>Bacteria</taxon>
        <taxon>Bacillati</taxon>
        <taxon>Actinomycetota</taxon>
        <taxon>Actinomycetes</taxon>
        <taxon>Mycobacteriales</taxon>
        <taxon>Nocardiaceae</taxon>
        <taxon>Nocardia</taxon>
    </lineage>
</organism>
<reference evidence="1 2" key="1">
    <citation type="submission" date="2017-12" db="EMBL/GenBank/DDBJ databases">
        <title>Sequencing the genomes of 1000 Actinobacteria strains.</title>
        <authorList>
            <person name="Klenk H.-P."/>
        </authorList>
    </citation>
    <scope>NUCLEOTIDE SEQUENCE [LARGE SCALE GENOMIC DNA]</scope>
    <source>
        <strain evidence="1 2">DSM 44489</strain>
    </source>
</reference>
<dbReference type="Proteomes" id="UP000233766">
    <property type="component" value="Unassembled WGS sequence"/>
</dbReference>
<name>A0A2N3V5D1_9NOCA</name>
<evidence type="ECO:0000313" key="2">
    <source>
        <dbReference type="Proteomes" id="UP000233766"/>
    </source>
</evidence>
<proteinExistence type="predicted"/>
<gene>
    <name evidence="1" type="ORF">ATK86_7215</name>
</gene>
<evidence type="ECO:0000313" key="1">
    <source>
        <dbReference type="EMBL" id="PKV76811.1"/>
    </source>
</evidence>
<dbReference type="EMBL" id="PJMW01000003">
    <property type="protein sequence ID" value="PKV76811.1"/>
    <property type="molecule type" value="Genomic_DNA"/>
</dbReference>
<protein>
    <submittedName>
        <fullName evidence="1">Uncharacterized protein</fullName>
    </submittedName>
</protein>